<dbReference type="OrthoDB" id="932345at2"/>
<comment type="caution">
    <text evidence="1">The sequence shown here is derived from an EMBL/GenBank/DDBJ whole genome shotgun (WGS) entry which is preliminary data.</text>
</comment>
<dbReference type="RefSeq" id="WP_162124149.1">
    <property type="nucleotide sequence ID" value="NZ_PDWK01000022.1"/>
</dbReference>
<gene>
    <name evidence="1" type="ORF">CR938_06110</name>
</gene>
<organism evidence="1 2">
    <name type="scientific">Pseudoxanthomonas taiwanensis</name>
    <dbReference type="NCBI Taxonomy" id="176598"/>
    <lineage>
        <taxon>Bacteria</taxon>
        <taxon>Pseudomonadati</taxon>
        <taxon>Pseudomonadota</taxon>
        <taxon>Gammaproteobacteria</taxon>
        <taxon>Lysobacterales</taxon>
        <taxon>Lysobacteraceae</taxon>
        <taxon>Pseudoxanthomonas</taxon>
    </lineage>
</organism>
<dbReference type="InterPro" id="IPR029063">
    <property type="entry name" value="SAM-dependent_MTases_sf"/>
</dbReference>
<evidence type="ECO:0008006" key="3">
    <source>
        <dbReference type="Google" id="ProtNLM"/>
    </source>
</evidence>
<evidence type="ECO:0000313" key="2">
    <source>
        <dbReference type="Proteomes" id="UP000717981"/>
    </source>
</evidence>
<dbReference type="AlphaFoldDB" id="A0A921P4G0"/>
<dbReference type="SUPFAM" id="SSF53335">
    <property type="entry name" value="S-adenosyl-L-methionine-dependent methyltransferases"/>
    <property type="match status" value="1"/>
</dbReference>
<keyword evidence="2" id="KW-1185">Reference proteome</keyword>
<dbReference type="EMBL" id="PDWK01000022">
    <property type="protein sequence ID" value="KAF1689384.1"/>
    <property type="molecule type" value="Genomic_DNA"/>
</dbReference>
<reference evidence="1" key="1">
    <citation type="submission" date="2017-10" db="EMBL/GenBank/DDBJ databases">
        <title>Whole genome sequencing of members of genus Pseudoxanthomonas.</title>
        <authorList>
            <person name="Kumar S."/>
            <person name="Bansal K."/>
            <person name="Kaur A."/>
            <person name="Patil P."/>
            <person name="Sharma S."/>
            <person name="Patil P.B."/>
        </authorList>
    </citation>
    <scope>NUCLEOTIDE SEQUENCE</scope>
    <source>
        <strain evidence="1">DSM 22914</strain>
    </source>
</reference>
<dbReference type="Gene3D" id="3.40.50.150">
    <property type="entry name" value="Vaccinia Virus protein VP39"/>
    <property type="match status" value="1"/>
</dbReference>
<sequence length="171" mass="19285">MTEQATPAFVWMQKHLGVDLEGGEFEPDRARRWQLTLHLHRLGGRGRVAYRDLTALDFPDASLDAVASFEVIRQLARVLKPGGACVATFPFNDRPDTLVRARHSPDGTVEHLEPPEYHGDPLGGGILCYHHFGWDVLDRFREAGFAHAAMVMPWSLERALPYGMWTLLALR</sequence>
<name>A0A921P4G0_9GAMM</name>
<dbReference type="Proteomes" id="UP000717981">
    <property type="component" value="Unassembled WGS sequence"/>
</dbReference>
<accession>A0A921P4G0</accession>
<protein>
    <recommendedName>
        <fullName evidence="3">Methyltransferase type 11 domain-containing protein</fullName>
    </recommendedName>
</protein>
<evidence type="ECO:0000313" key="1">
    <source>
        <dbReference type="EMBL" id="KAF1689384.1"/>
    </source>
</evidence>
<proteinExistence type="predicted"/>